<reference evidence="1 2" key="1">
    <citation type="journal article" date="2020" name="Int. J. Syst. Evol. Microbiol.">
        <title>Novel acetic acid bacteria from cider fermentations: Acetobacter conturbans sp. nov. and Acetobacter fallax sp. nov.</title>
        <authorList>
            <person name="Sombolestani A.S."/>
            <person name="Cleenwerck I."/>
            <person name="Cnockaert M."/>
            <person name="Borremans W."/>
            <person name="Wieme A.D."/>
            <person name="De Vuyst L."/>
            <person name="Vandamme P."/>
        </authorList>
    </citation>
    <scope>NUCLEOTIDE SEQUENCE [LARGE SCALE GENOMIC DNA]</scope>
    <source>
        <strain evidence="1 2">LMG 1627</strain>
    </source>
</reference>
<proteinExistence type="predicted"/>
<dbReference type="Proteomes" id="UP000631653">
    <property type="component" value="Unassembled WGS sequence"/>
</dbReference>
<accession>A0ABX0JUV4</accession>
<evidence type="ECO:0000313" key="1">
    <source>
        <dbReference type="EMBL" id="NHN87286.1"/>
    </source>
</evidence>
<name>A0ABX0JUV4_9PROT</name>
<keyword evidence="2" id="KW-1185">Reference proteome</keyword>
<sequence length="67" mass="7463">MSRLTTAEREALPDSAFALPGRRYPIPDDAHARDALARASEFHHRGELTDDEYATVVRRAKAVLGED</sequence>
<protein>
    <submittedName>
        <fullName evidence="1">Uncharacterized protein</fullName>
    </submittedName>
</protein>
<comment type="caution">
    <text evidence="1">The sequence shown here is derived from an EMBL/GenBank/DDBJ whole genome shotgun (WGS) entry which is preliminary data.</text>
</comment>
<gene>
    <name evidence="1" type="ORF">GOB81_01360</name>
</gene>
<evidence type="ECO:0000313" key="2">
    <source>
        <dbReference type="Proteomes" id="UP000631653"/>
    </source>
</evidence>
<dbReference type="EMBL" id="WOSY01000001">
    <property type="protein sequence ID" value="NHN87286.1"/>
    <property type="molecule type" value="Genomic_DNA"/>
</dbReference>
<organism evidence="1 2">
    <name type="scientific">Acetobacter conturbans</name>
    <dbReference type="NCBI Taxonomy" id="1737472"/>
    <lineage>
        <taxon>Bacteria</taxon>
        <taxon>Pseudomonadati</taxon>
        <taxon>Pseudomonadota</taxon>
        <taxon>Alphaproteobacteria</taxon>
        <taxon>Acetobacterales</taxon>
        <taxon>Acetobacteraceae</taxon>
        <taxon>Acetobacter</taxon>
    </lineage>
</organism>
<dbReference type="RefSeq" id="WP_173568575.1">
    <property type="nucleotide sequence ID" value="NZ_WOSY01000001.1"/>
</dbReference>